<dbReference type="Pfam" id="PF04397">
    <property type="entry name" value="LytTR"/>
    <property type="match status" value="1"/>
</dbReference>
<evidence type="ECO:0000313" key="2">
    <source>
        <dbReference type="EMBL" id="MFD1463690.1"/>
    </source>
</evidence>
<evidence type="ECO:0000313" key="3">
    <source>
        <dbReference type="Proteomes" id="UP001597340"/>
    </source>
</evidence>
<dbReference type="InterPro" id="IPR001387">
    <property type="entry name" value="Cro/C1-type_HTH"/>
</dbReference>
<dbReference type="RefSeq" id="WP_229523832.1">
    <property type="nucleotide sequence ID" value="NZ_JAFFQR010000042.1"/>
</dbReference>
<organism evidence="2 3">
    <name type="scientific">Paenibacillus farraposensis</name>
    <dbReference type="NCBI Taxonomy" id="2807095"/>
    <lineage>
        <taxon>Bacteria</taxon>
        <taxon>Bacillati</taxon>
        <taxon>Bacillota</taxon>
        <taxon>Bacilli</taxon>
        <taxon>Bacillales</taxon>
        <taxon>Paenibacillaceae</taxon>
        <taxon>Paenibacillus</taxon>
    </lineage>
</organism>
<proteinExistence type="predicted"/>
<dbReference type="EMBL" id="JBHTNZ010000040">
    <property type="protein sequence ID" value="MFD1463690.1"/>
    <property type="molecule type" value="Genomic_DNA"/>
</dbReference>
<dbReference type="Pfam" id="PF13560">
    <property type="entry name" value="HTH_31"/>
    <property type="match status" value="1"/>
</dbReference>
<dbReference type="PROSITE" id="PS50943">
    <property type="entry name" value="HTH_CROC1"/>
    <property type="match status" value="1"/>
</dbReference>
<dbReference type="InterPro" id="IPR007492">
    <property type="entry name" value="LytTR_DNA-bd_dom"/>
</dbReference>
<dbReference type="SMART" id="SM00530">
    <property type="entry name" value="HTH_XRE"/>
    <property type="match status" value="1"/>
</dbReference>
<dbReference type="Gene3D" id="1.10.260.40">
    <property type="entry name" value="lambda repressor-like DNA-binding domains"/>
    <property type="match status" value="1"/>
</dbReference>
<keyword evidence="2" id="KW-0238">DNA-binding</keyword>
<dbReference type="SUPFAM" id="SSF47413">
    <property type="entry name" value="lambda repressor-like DNA-binding domains"/>
    <property type="match status" value="1"/>
</dbReference>
<name>A0ABW4DLB0_9BACL</name>
<dbReference type="Proteomes" id="UP001597340">
    <property type="component" value="Unassembled WGS sequence"/>
</dbReference>
<sequence>MNTLGAYLEKLRLSCGYSLHAAARKCGLSHGYIRDVEKGINRNNSRSLIPKPNTLKKFALAYNADFNVLMHLAGYYHEEVKDEFEFLEIRLDQILYIRVNCNNEIEYHLESEQHEEKRNLYDYLLLETKLEKHDFLRIESGLLINLRQIKELSFPERKIHFESTYLPLTWLQFTKHNKTIRRAIDRNTLEEELPSTTLTLIRKTSRSH</sequence>
<keyword evidence="3" id="KW-1185">Reference proteome</keyword>
<feature type="domain" description="HTH cro/C1-type" evidence="1">
    <location>
        <begin position="8"/>
        <end position="69"/>
    </location>
</feature>
<gene>
    <name evidence="2" type="ORF">ACFQ5D_20535</name>
</gene>
<dbReference type="GO" id="GO:0003677">
    <property type="term" value="F:DNA binding"/>
    <property type="evidence" value="ECO:0007669"/>
    <property type="project" value="UniProtKB-KW"/>
</dbReference>
<reference evidence="3" key="1">
    <citation type="journal article" date="2019" name="Int. J. Syst. Evol. Microbiol.">
        <title>The Global Catalogue of Microorganisms (GCM) 10K type strain sequencing project: providing services to taxonomists for standard genome sequencing and annotation.</title>
        <authorList>
            <consortium name="The Broad Institute Genomics Platform"/>
            <consortium name="The Broad Institute Genome Sequencing Center for Infectious Disease"/>
            <person name="Wu L."/>
            <person name="Ma J."/>
        </authorList>
    </citation>
    <scope>NUCLEOTIDE SEQUENCE [LARGE SCALE GENOMIC DNA]</scope>
    <source>
        <strain evidence="3">CCM 9147</strain>
    </source>
</reference>
<dbReference type="InterPro" id="IPR010982">
    <property type="entry name" value="Lambda_DNA-bd_dom_sf"/>
</dbReference>
<dbReference type="CDD" id="cd00093">
    <property type="entry name" value="HTH_XRE"/>
    <property type="match status" value="1"/>
</dbReference>
<protein>
    <submittedName>
        <fullName evidence="2">LytTR family transcriptional regulator DNA-binding domain-containing protein</fullName>
    </submittedName>
</protein>
<comment type="caution">
    <text evidence="2">The sequence shown here is derived from an EMBL/GenBank/DDBJ whole genome shotgun (WGS) entry which is preliminary data.</text>
</comment>
<accession>A0ABW4DLB0</accession>
<dbReference type="Gene3D" id="2.40.50.1020">
    <property type="entry name" value="LytTr DNA-binding domain"/>
    <property type="match status" value="1"/>
</dbReference>
<evidence type="ECO:0000259" key="1">
    <source>
        <dbReference type="PROSITE" id="PS50943"/>
    </source>
</evidence>